<protein>
    <submittedName>
        <fullName evidence="1">Pyridoxal-dependent decarboxylase, pyridoxal binding domain protein</fullName>
    </submittedName>
</protein>
<dbReference type="Proteomes" id="UP000189229">
    <property type="component" value="Unassembled WGS sequence"/>
</dbReference>
<sequence>MRSGRGRGLLTRARRLGLRPVAIAFHVGSQQLDPQRGILGYVVVPTFSNSLGRVGGQRRGGFPVPYATVAPQLPVLADAITSALTRYFGADRPGSW</sequence>
<evidence type="ECO:0000313" key="1">
    <source>
        <dbReference type="EMBL" id="OOK75384.1"/>
    </source>
</evidence>
<dbReference type="Gene3D" id="3.20.20.10">
    <property type="entry name" value="Alanine racemase"/>
    <property type="match status" value="1"/>
</dbReference>
<organism evidence="1 2">
    <name type="scientific">Mycobacterium kansasii</name>
    <dbReference type="NCBI Taxonomy" id="1768"/>
    <lineage>
        <taxon>Bacteria</taxon>
        <taxon>Bacillati</taxon>
        <taxon>Actinomycetota</taxon>
        <taxon>Actinomycetes</taxon>
        <taxon>Mycobacteriales</taxon>
        <taxon>Mycobacteriaceae</taxon>
        <taxon>Mycobacterium</taxon>
    </lineage>
</organism>
<comment type="caution">
    <text evidence="1">The sequence shown here is derived from an EMBL/GenBank/DDBJ whole genome shotgun (WGS) entry which is preliminary data.</text>
</comment>
<evidence type="ECO:0000313" key="2">
    <source>
        <dbReference type="Proteomes" id="UP000189229"/>
    </source>
</evidence>
<dbReference type="EMBL" id="MVBM01000003">
    <property type="protein sequence ID" value="OOK75384.1"/>
    <property type="molecule type" value="Genomic_DNA"/>
</dbReference>
<gene>
    <name evidence="1" type="ORF">BZL30_3832</name>
</gene>
<dbReference type="InterPro" id="IPR029066">
    <property type="entry name" value="PLP-binding_barrel"/>
</dbReference>
<accession>A0A1V3X814</accession>
<proteinExistence type="predicted"/>
<reference evidence="1 2" key="1">
    <citation type="submission" date="2017-02" db="EMBL/GenBank/DDBJ databases">
        <title>Complete genome sequences of Mycobacterium kansasii strains isolated from rhesus macaques.</title>
        <authorList>
            <person name="Panda A."/>
            <person name="Nagaraj S."/>
            <person name="Zhao X."/>
            <person name="Tettelin H."/>
            <person name="Detolla L.J."/>
        </authorList>
    </citation>
    <scope>NUCLEOTIDE SEQUENCE [LARGE SCALE GENOMIC DNA]</scope>
    <source>
        <strain evidence="1 2">11-3813</strain>
    </source>
</reference>
<dbReference type="AlphaFoldDB" id="A0A1V3X814"/>
<dbReference type="SUPFAM" id="SSF51419">
    <property type="entry name" value="PLP-binding barrel"/>
    <property type="match status" value="1"/>
</dbReference>
<name>A0A1V3X814_MYCKA</name>